<evidence type="ECO:0008006" key="4">
    <source>
        <dbReference type="Google" id="ProtNLM"/>
    </source>
</evidence>
<proteinExistence type="predicted"/>
<name>A0AAW0SHS0_SCYPA</name>
<dbReference type="PANTHER" id="PTHR12480">
    <property type="entry name" value="ARGININE DEMETHYLASE AND LYSYL-HYDROXYLASE JMJD"/>
    <property type="match status" value="1"/>
</dbReference>
<feature type="transmembrane region" description="Helical" evidence="1">
    <location>
        <begin position="77"/>
        <end position="98"/>
    </location>
</feature>
<evidence type="ECO:0000313" key="3">
    <source>
        <dbReference type="Proteomes" id="UP001487740"/>
    </source>
</evidence>
<evidence type="ECO:0000256" key="1">
    <source>
        <dbReference type="SAM" id="Phobius"/>
    </source>
</evidence>
<organism evidence="2 3">
    <name type="scientific">Scylla paramamosain</name>
    <name type="common">Mud crab</name>
    <dbReference type="NCBI Taxonomy" id="85552"/>
    <lineage>
        <taxon>Eukaryota</taxon>
        <taxon>Metazoa</taxon>
        <taxon>Ecdysozoa</taxon>
        <taxon>Arthropoda</taxon>
        <taxon>Crustacea</taxon>
        <taxon>Multicrustacea</taxon>
        <taxon>Malacostraca</taxon>
        <taxon>Eumalacostraca</taxon>
        <taxon>Eucarida</taxon>
        <taxon>Decapoda</taxon>
        <taxon>Pleocyemata</taxon>
        <taxon>Brachyura</taxon>
        <taxon>Eubrachyura</taxon>
        <taxon>Portunoidea</taxon>
        <taxon>Portunidae</taxon>
        <taxon>Portuninae</taxon>
        <taxon>Scylla</taxon>
    </lineage>
</organism>
<dbReference type="Gene3D" id="2.60.120.650">
    <property type="entry name" value="Cupin"/>
    <property type="match status" value="1"/>
</dbReference>
<protein>
    <recommendedName>
        <fullName evidence="4">Cupin-like domain-containing protein</fullName>
    </recommendedName>
</protein>
<dbReference type="SUPFAM" id="SSF51197">
    <property type="entry name" value="Clavaminate synthase-like"/>
    <property type="match status" value="1"/>
</dbReference>
<keyword evidence="1" id="KW-0472">Membrane</keyword>
<keyword evidence="3" id="KW-1185">Reference proteome</keyword>
<keyword evidence="1" id="KW-1133">Transmembrane helix</keyword>
<dbReference type="AlphaFoldDB" id="A0AAW0SHS0"/>
<accession>A0AAW0SHS0</accession>
<comment type="caution">
    <text evidence="2">The sequence shown here is derived from an EMBL/GenBank/DDBJ whole genome shotgun (WGS) entry which is preliminary data.</text>
</comment>
<dbReference type="EMBL" id="JARAKH010000249">
    <property type="protein sequence ID" value="KAK8374688.1"/>
    <property type="molecule type" value="Genomic_DNA"/>
</dbReference>
<dbReference type="PANTHER" id="PTHR12480:SF13">
    <property type="entry name" value="LD14533P"/>
    <property type="match status" value="1"/>
</dbReference>
<dbReference type="Proteomes" id="UP001487740">
    <property type="component" value="Unassembled WGS sequence"/>
</dbReference>
<sequence>MAENNNVLEEDAARALTKLRLLCTKMVQDARDAGVTTEEIKAAYMVMKYNELDDSVSEDKSKCGESTRVVSAKQWHWHQWAGVGALVALLVAVILCYYGDYVKTQLITSKCLVRNNYIVMEATRPRTKCGRVCSGVGGVLELSANISREEFERWAYLSRPLVVRGGAAHWLALDKFSVGFLRSLYDSIEGSYEAVAEDCQFLPFRSEFLDLRTALAMHPARAAGRPGTKHWYFGWSNCSPGVSSVLRQLAPRPSFLPALSESSALDWIFMGCPGPGAAWHLDYVQRPSWQAQIRGTKTWYLRPVPECHSQCQPFNVTVYRGDIIFLDTNQWYHTTHIHEGGLSITLGSEYD</sequence>
<keyword evidence="1" id="KW-0812">Transmembrane</keyword>
<reference evidence="2 3" key="1">
    <citation type="submission" date="2023-03" db="EMBL/GenBank/DDBJ databases">
        <title>High-quality genome of Scylla paramamosain provides insights in environmental adaptation.</title>
        <authorList>
            <person name="Zhang L."/>
        </authorList>
    </citation>
    <scope>NUCLEOTIDE SEQUENCE [LARGE SCALE GENOMIC DNA]</scope>
    <source>
        <strain evidence="2">LZ_2023a</strain>
        <tissue evidence="2">Muscle</tissue>
    </source>
</reference>
<evidence type="ECO:0000313" key="2">
    <source>
        <dbReference type="EMBL" id="KAK8374688.1"/>
    </source>
</evidence>
<dbReference type="GO" id="GO:0016706">
    <property type="term" value="F:2-oxoglutarate-dependent dioxygenase activity"/>
    <property type="evidence" value="ECO:0007669"/>
    <property type="project" value="TreeGrafter"/>
</dbReference>
<gene>
    <name evidence="2" type="ORF">O3P69_011978</name>
</gene>
<dbReference type="InterPro" id="IPR050910">
    <property type="entry name" value="JMJD6_ArgDemeth/LysHydrox"/>
</dbReference>